<dbReference type="OrthoDB" id="4928at2759"/>
<feature type="compositionally biased region" description="Acidic residues" evidence="14">
    <location>
        <begin position="173"/>
        <end position="182"/>
    </location>
</feature>
<feature type="compositionally biased region" description="Basic and acidic residues" evidence="14">
    <location>
        <begin position="299"/>
        <end position="362"/>
    </location>
</feature>
<feature type="compositionally biased region" description="Low complexity" evidence="14">
    <location>
        <begin position="421"/>
        <end position="444"/>
    </location>
</feature>
<dbReference type="NCBIfam" id="TIGR00231">
    <property type="entry name" value="small_GTP"/>
    <property type="match status" value="1"/>
</dbReference>
<evidence type="ECO:0000256" key="3">
    <source>
        <dbReference type="ARBA" id="ARBA00011986"/>
    </source>
</evidence>
<evidence type="ECO:0000313" key="16">
    <source>
        <dbReference type="EMBL" id="KXS14638.1"/>
    </source>
</evidence>
<evidence type="ECO:0000256" key="12">
    <source>
        <dbReference type="ARBA" id="ARBA00032478"/>
    </source>
</evidence>
<evidence type="ECO:0000256" key="2">
    <source>
        <dbReference type="ARBA" id="ARBA00007733"/>
    </source>
</evidence>
<dbReference type="OMA" id="EFAVMLC"/>
<feature type="region of interest" description="Disordered" evidence="14">
    <location>
        <begin position="1"/>
        <end position="362"/>
    </location>
</feature>
<dbReference type="InterPro" id="IPR023115">
    <property type="entry name" value="TIF_IF2_dom3"/>
</dbReference>
<dbReference type="EMBL" id="KQ965768">
    <property type="protein sequence ID" value="KXS14638.1"/>
    <property type="molecule type" value="Genomic_DNA"/>
</dbReference>
<dbReference type="Gene3D" id="2.40.30.10">
    <property type="entry name" value="Translation factors"/>
    <property type="match status" value="2"/>
</dbReference>
<evidence type="ECO:0000256" key="9">
    <source>
        <dbReference type="ARBA" id="ARBA00022801"/>
    </source>
</evidence>
<evidence type="ECO:0000256" key="7">
    <source>
        <dbReference type="ARBA" id="ARBA00022723"/>
    </source>
</evidence>
<comment type="subcellular location">
    <subcellularLocation>
        <location evidence="1">Cytoplasm</location>
    </subcellularLocation>
</comment>
<evidence type="ECO:0000256" key="4">
    <source>
        <dbReference type="ARBA" id="ARBA00013824"/>
    </source>
</evidence>
<dbReference type="Gene3D" id="3.40.50.300">
    <property type="entry name" value="P-loop containing nucleotide triphosphate hydrolases"/>
    <property type="match status" value="1"/>
</dbReference>
<keyword evidence="10" id="KW-0648">Protein biosynthesis</keyword>
<keyword evidence="7" id="KW-0479">Metal-binding</keyword>
<feature type="compositionally biased region" description="Basic and acidic residues" evidence="14">
    <location>
        <begin position="490"/>
        <end position="507"/>
    </location>
</feature>
<feature type="domain" description="Tr-type G" evidence="15">
    <location>
        <begin position="553"/>
        <end position="771"/>
    </location>
</feature>
<accession>A0A139AD09</accession>
<evidence type="ECO:0000313" key="17">
    <source>
        <dbReference type="Proteomes" id="UP000070544"/>
    </source>
</evidence>
<dbReference type="PANTHER" id="PTHR43381">
    <property type="entry name" value="TRANSLATION INITIATION FACTOR IF-2-RELATED"/>
    <property type="match status" value="1"/>
</dbReference>
<keyword evidence="5" id="KW-0963">Cytoplasm</keyword>
<dbReference type="SUPFAM" id="SSF50447">
    <property type="entry name" value="Translation proteins"/>
    <property type="match status" value="1"/>
</dbReference>
<feature type="compositionally biased region" description="Low complexity" evidence="14">
    <location>
        <begin position="98"/>
        <end position="112"/>
    </location>
</feature>
<feature type="compositionally biased region" description="Low complexity" evidence="14">
    <location>
        <begin position="215"/>
        <end position="240"/>
    </location>
</feature>
<dbReference type="Pfam" id="PF14578">
    <property type="entry name" value="GTP_EFTU_D4"/>
    <property type="match status" value="1"/>
</dbReference>
<dbReference type="FunFam" id="2.40.30.10:FF:000026">
    <property type="entry name" value="Eukaryotic translation initiation factor 5B"/>
    <property type="match status" value="1"/>
</dbReference>
<feature type="compositionally biased region" description="Basic and acidic residues" evidence="14">
    <location>
        <begin position="542"/>
        <end position="552"/>
    </location>
</feature>
<evidence type="ECO:0000256" key="5">
    <source>
        <dbReference type="ARBA" id="ARBA00022490"/>
    </source>
</evidence>
<dbReference type="Pfam" id="PF11987">
    <property type="entry name" value="IF-2"/>
    <property type="match status" value="1"/>
</dbReference>
<keyword evidence="8" id="KW-0547">Nucleotide-binding</keyword>
<dbReference type="InterPro" id="IPR015760">
    <property type="entry name" value="TIF_IF2"/>
</dbReference>
<name>A0A139AD09_GONPJ</name>
<dbReference type="InterPro" id="IPR009000">
    <property type="entry name" value="Transl_B-barrel_sf"/>
</dbReference>
<dbReference type="SUPFAM" id="SSF52540">
    <property type="entry name" value="P-loop containing nucleoside triphosphate hydrolases"/>
    <property type="match status" value="1"/>
</dbReference>
<comment type="catalytic activity">
    <reaction evidence="13">
        <text>GTP + H2O = GDP + phosphate + H(+)</text>
        <dbReference type="Rhea" id="RHEA:19669"/>
        <dbReference type="ChEBI" id="CHEBI:15377"/>
        <dbReference type="ChEBI" id="CHEBI:15378"/>
        <dbReference type="ChEBI" id="CHEBI:37565"/>
        <dbReference type="ChEBI" id="CHEBI:43474"/>
        <dbReference type="ChEBI" id="CHEBI:58189"/>
        <dbReference type="EC" id="3.6.5.3"/>
    </reaction>
</comment>
<evidence type="ECO:0000256" key="13">
    <source>
        <dbReference type="ARBA" id="ARBA00048107"/>
    </source>
</evidence>
<evidence type="ECO:0000256" key="8">
    <source>
        <dbReference type="ARBA" id="ARBA00022741"/>
    </source>
</evidence>
<dbReference type="STRING" id="1344416.A0A139AD09"/>
<evidence type="ECO:0000259" key="15">
    <source>
        <dbReference type="PROSITE" id="PS51722"/>
    </source>
</evidence>
<dbReference type="CDD" id="cd03703">
    <property type="entry name" value="aeIF5B_II"/>
    <property type="match status" value="1"/>
</dbReference>
<dbReference type="Gene3D" id="3.40.50.10050">
    <property type="entry name" value="Translation initiation factor IF- 2, domain 3"/>
    <property type="match status" value="1"/>
</dbReference>
<evidence type="ECO:0000256" key="10">
    <source>
        <dbReference type="ARBA" id="ARBA00022917"/>
    </source>
</evidence>
<evidence type="ECO:0000256" key="11">
    <source>
        <dbReference type="ARBA" id="ARBA00023134"/>
    </source>
</evidence>
<dbReference type="Proteomes" id="UP000070544">
    <property type="component" value="Unassembled WGS sequence"/>
</dbReference>
<dbReference type="InterPro" id="IPR029459">
    <property type="entry name" value="EFTU-type"/>
</dbReference>
<feature type="compositionally biased region" description="Acidic residues" evidence="14">
    <location>
        <begin position="525"/>
        <end position="541"/>
    </location>
</feature>
<dbReference type="CDD" id="cd01887">
    <property type="entry name" value="IF2_eIF5B"/>
    <property type="match status" value="1"/>
</dbReference>
<dbReference type="GO" id="GO:0003743">
    <property type="term" value="F:translation initiation factor activity"/>
    <property type="evidence" value="ECO:0007669"/>
    <property type="project" value="UniProtKB-KW"/>
</dbReference>
<gene>
    <name evidence="16" type="ORF">M427DRAFT_57540</name>
</gene>
<dbReference type="GO" id="GO:0005525">
    <property type="term" value="F:GTP binding"/>
    <property type="evidence" value="ECO:0007669"/>
    <property type="project" value="UniProtKB-KW"/>
</dbReference>
<dbReference type="SUPFAM" id="SSF52156">
    <property type="entry name" value="Initiation factor IF2/eIF5b, domain 3"/>
    <property type="match status" value="1"/>
</dbReference>
<feature type="compositionally biased region" description="Basic and acidic residues" evidence="14">
    <location>
        <begin position="445"/>
        <end position="470"/>
    </location>
</feature>
<dbReference type="GO" id="GO:0003924">
    <property type="term" value="F:GTPase activity"/>
    <property type="evidence" value="ECO:0007669"/>
    <property type="project" value="InterPro"/>
</dbReference>
<dbReference type="FunFam" id="3.40.50.300:FF:000112">
    <property type="entry name" value="Eukaryotic translation initiation factor 5B"/>
    <property type="match status" value="1"/>
</dbReference>
<dbReference type="PANTHER" id="PTHR43381:SF4">
    <property type="entry name" value="EUKARYOTIC TRANSLATION INITIATION FACTOR 5B"/>
    <property type="match status" value="1"/>
</dbReference>
<keyword evidence="6" id="KW-0396">Initiation factor</keyword>
<evidence type="ECO:0000256" key="14">
    <source>
        <dbReference type="SAM" id="MobiDB-lite"/>
    </source>
</evidence>
<dbReference type="GO" id="GO:0005739">
    <property type="term" value="C:mitochondrion"/>
    <property type="evidence" value="ECO:0007669"/>
    <property type="project" value="TreeGrafter"/>
</dbReference>
<keyword evidence="9" id="KW-0378">Hydrolase</keyword>
<proteinExistence type="inferred from homology"/>
<dbReference type="PROSITE" id="PS51722">
    <property type="entry name" value="G_TR_2"/>
    <property type="match status" value="1"/>
</dbReference>
<protein>
    <recommendedName>
        <fullName evidence="4">Eukaryotic translation initiation factor 5B</fullName>
        <ecNumber evidence="3">3.6.5.3</ecNumber>
    </recommendedName>
    <alternativeName>
        <fullName evidence="12">Translation initiation factor IF-2</fullName>
    </alternativeName>
</protein>
<dbReference type="InterPro" id="IPR005225">
    <property type="entry name" value="Small_GTP-bd"/>
</dbReference>
<dbReference type="FunFam" id="3.40.50.10050:FF:000002">
    <property type="entry name" value="Eukaryotic translation initiation factor 5B"/>
    <property type="match status" value="1"/>
</dbReference>
<feature type="compositionally biased region" description="Basic and acidic residues" evidence="14">
    <location>
        <begin position="186"/>
        <end position="203"/>
    </location>
</feature>
<sequence length="1148" mass="123846">MVKKKPAQKVAAAKGKAAEVEIEFDDVPAPPEAPASQNSFNVDEEGNDLGGLMALVSKAARKDGGGGGGKKGKKNRRGDDDEEDAAAILARLDEQESEAAAIRASSAAGAKSTADEPSAISGKKNGPGSVVSEGSSKAKGDAKSTKQGATPVNGASRPSSSVPAKPEKAAVDNDSDEAEEGGGTEIRIKSKKEKERERKERQKQAKKGQQGQGGASAPQESASASAQPSSVPKETATTAPAPAPQPEEDEAGEPEDGGANATGGSKDKKKKKKKPAAAEPPVPAPAPKRKGPNVAALKELLELQRKAEEEARRKQEEEERRIREEEERIAEEERKKEEAKQRKKEKEKAKKEQLKREGQYMTAKQKEQLELARLRTQQLLKAQGVTIAALVDKDAESEPAADEAPKKRGVASLYGKKKKGGASASNAAPSQSRPESRASSAAPEHVVETATAKKEVIDVPKDDENVKDSWDAESDDDKVKDSWDAESDEEKPKKEAPQKVSADDKAKTPVVASAPAQNGSKSQDAEVDEGDESEEESDGEEAAAKEEEKPKELRSPICVVLGHVDAGKTKLLDKIRQTNVQEGEAGGITQQIGATYFPIDAIQQKAEKLALDSGFEFKVPGLLIIDTPGHESFSNLRSRGSSLCNIAILVVDILSGLEAQTRESIGLLRQRKTPFVVALNKVDRLYGWKSTPGGAIRDSFAIQPKSTMQEFDDRLRRVMGQLAEEGLNSKMYYENESFARNVSIVPTSAMTGEGIPDLLYLVLKLTQERMTKNLMYLSEIEATVLEVKVVEGLGTTVDVILSNGILKEGDRIVLCGMSGPIVTSIRALLTPQPMREIRVKSPYVHHKQVKAAMGVKISANNLDGAIAGSRLLVVGPDDDEDELREEVMEDLAQLMASIDRSGVGVCVQASTLGSLEALMTYLKQMKIPVSGFNLGTVHKKDVTRASVMLERSREYAQILAFDVKVDREAELEADSLGVRIFKADVIYHLFDAFKQYMDGILEQKRKDQAPQAIFPCVLRIVPGAVFNKRNPIVVGVDVVEGQLRVGTPLAAVTGPTSSIVLIGKVTSIELNHKARDVVKKGEPAVAIKIESASYEAPKLIGRHFLEKDTIISAITRQSIDVLKDSFRNDVSKDEWATIVKLKKLLSIS</sequence>
<evidence type="ECO:0000256" key="1">
    <source>
        <dbReference type="ARBA" id="ARBA00004496"/>
    </source>
</evidence>
<dbReference type="GO" id="GO:0046872">
    <property type="term" value="F:metal ion binding"/>
    <property type="evidence" value="ECO:0007669"/>
    <property type="project" value="UniProtKB-KW"/>
</dbReference>
<reference evidence="16 17" key="1">
    <citation type="journal article" date="2015" name="Genome Biol. Evol.">
        <title>Phylogenomic analyses indicate that early fungi evolved digesting cell walls of algal ancestors of land plants.</title>
        <authorList>
            <person name="Chang Y."/>
            <person name="Wang S."/>
            <person name="Sekimoto S."/>
            <person name="Aerts A.L."/>
            <person name="Choi C."/>
            <person name="Clum A."/>
            <person name="LaButti K.M."/>
            <person name="Lindquist E.A."/>
            <person name="Yee Ngan C."/>
            <person name="Ohm R.A."/>
            <person name="Salamov A.A."/>
            <person name="Grigoriev I.V."/>
            <person name="Spatafora J.W."/>
            <person name="Berbee M.L."/>
        </authorList>
    </citation>
    <scope>NUCLEOTIDE SEQUENCE [LARGE SCALE GENOMIC DNA]</scope>
    <source>
        <strain evidence="16 17">JEL478</strain>
    </source>
</reference>
<organism evidence="16 17">
    <name type="scientific">Gonapodya prolifera (strain JEL478)</name>
    <name type="common">Monoblepharis prolifera</name>
    <dbReference type="NCBI Taxonomy" id="1344416"/>
    <lineage>
        <taxon>Eukaryota</taxon>
        <taxon>Fungi</taxon>
        <taxon>Fungi incertae sedis</taxon>
        <taxon>Chytridiomycota</taxon>
        <taxon>Chytridiomycota incertae sedis</taxon>
        <taxon>Monoblepharidomycetes</taxon>
        <taxon>Monoblepharidales</taxon>
        <taxon>Gonapodyaceae</taxon>
        <taxon>Gonapodya</taxon>
    </lineage>
</organism>
<evidence type="ECO:0000256" key="6">
    <source>
        <dbReference type="ARBA" id="ARBA00022540"/>
    </source>
</evidence>
<dbReference type="InterPro" id="IPR000795">
    <property type="entry name" value="T_Tr_GTP-bd_dom"/>
</dbReference>
<feature type="region of interest" description="Disordered" evidence="14">
    <location>
        <begin position="391"/>
        <end position="552"/>
    </location>
</feature>
<dbReference type="PRINTS" id="PR00315">
    <property type="entry name" value="ELONGATNFCT"/>
</dbReference>
<keyword evidence="11" id="KW-0342">GTP-binding</keyword>
<dbReference type="InterPro" id="IPR036925">
    <property type="entry name" value="TIF_IF2_dom3_sf"/>
</dbReference>
<feature type="compositionally biased region" description="Acidic residues" evidence="14">
    <location>
        <begin position="246"/>
        <end position="256"/>
    </location>
</feature>
<comment type="similarity">
    <text evidence="2">Belongs to the TRAFAC class translation factor GTPase superfamily. Classic translation factor GTPase family. IF-2 subfamily.</text>
</comment>
<keyword evidence="17" id="KW-1185">Reference proteome</keyword>
<dbReference type="InterPro" id="IPR027417">
    <property type="entry name" value="P-loop_NTPase"/>
</dbReference>
<dbReference type="Pfam" id="PF00009">
    <property type="entry name" value="GTP_EFTU"/>
    <property type="match status" value="1"/>
</dbReference>
<dbReference type="EC" id="3.6.5.3" evidence="3"/>
<dbReference type="AlphaFoldDB" id="A0A139AD09"/>
<dbReference type="FunFam" id="2.40.30.10:FF:000013">
    <property type="entry name" value="eukaryotic translation initiation factor 5B"/>
    <property type="match status" value="1"/>
</dbReference>
<dbReference type="NCBIfam" id="NF003078">
    <property type="entry name" value="PRK04004.1"/>
    <property type="match status" value="1"/>
</dbReference>